<evidence type="ECO:0000313" key="1">
    <source>
        <dbReference type="EMBL" id="GAA4552429.1"/>
    </source>
</evidence>
<reference evidence="2" key="1">
    <citation type="journal article" date="2019" name="Int. J. Syst. Evol. Microbiol.">
        <title>The Global Catalogue of Microorganisms (GCM) 10K type strain sequencing project: providing services to taxonomists for standard genome sequencing and annotation.</title>
        <authorList>
            <consortium name="The Broad Institute Genomics Platform"/>
            <consortium name="The Broad Institute Genome Sequencing Center for Infectious Disease"/>
            <person name="Wu L."/>
            <person name="Ma J."/>
        </authorList>
    </citation>
    <scope>NUCLEOTIDE SEQUENCE [LARGE SCALE GENOMIC DNA]</scope>
    <source>
        <strain evidence="2">JCM 17906</strain>
    </source>
</reference>
<organism evidence="1 2">
    <name type="scientific">Pseudonocardia xishanensis</name>
    <dbReference type="NCBI Taxonomy" id="630995"/>
    <lineage>
        <taxon>Bacteria</taxon>
        <taxon>Bacillati</taxon>
        <taxon>Actinomycetota</taxon>
        <taxon>Actinomycetes</taxon>
        <taxon>Pseudonocardiales</taxon>
        <taxon>Pseudonocardiaceae</taxon>
        <taxon>Pseudonocardia</taxon>
    </lineage>
</organism>
<evidence type="ECO:0000313" key="2">
    <source>
        <dbReference type="Proteomes" id="UP001501598"/>
    </source>
</evidence>
<name>A0ABP8RWN0_9PSEU</name>
<dbReference type="SUPFAM" id="SSF53213">
    <property type="entry name" value="LigB-like"/>
    <property type="match status" value="1"/>
</dbReference>
<comment type="caution">
    <text evidence="1">The sequence shown here is derived from an EMBL/GenBank/DDBJ whole genome shotgun (WGS) entry which is preliminary data.</text>
</comment>
<gene>
    <name evidence="1" type="ORF">GCM10023175_46230</name>
</gene>
<dbReference type="EMBL" id="BAABGT010000072">
    <property type="protein sequence ID" value="GAA4552429.1"/>
    <property type="molecule type" value="Genomic_DNA"/>
</dbReference>
<proteinExistence type="predicted"/>
<dbReference type="Proteomes" id="UP001501598">
    <property type="component" value="Unassembled WGS sequence"/>
</dbReference>
<accession>A0ABP8RWN0</accession>
<sequence>MPSLVVVVPQPPLLVPELAGGATGELEDLRAAVRGAAARLAAVTTDWVAVGADTVRRTVEGATGTFRGYGRDVRVSLAPESGTPDPELPLPLLVAGWMRPDGVRIRGELVAEEAPTEDCLRLGRALAGSAGLLVVGDGAASRTEKAPGHLDERAEPFDDAVVKALENADATALAALDPALARELWAVGRAPWQVLAGAAEGRDWRGELLYTGAPYGVAYHVAVWTPL</sequence>
<dbReference type="RefSeq" id="WP_345422312.1">
    <property type="nucleotide sequence ID" value="NZ_BAABGT010000072.1"/>
</dbReference>
<keyword evidence="2" id="KW-1185">Reference proteome</keyword>
<dbReference type="Gene3D" id="3.40.830.10">
    <property type="entry name" value="LigB-like"/>
    <property type="match status" value="1"/>
</dbReference>
<protein>
    <submittedName>
        <fullName evidence="1">Class III extradiol dioxygenase subunit B-like domain-containing protein</fullName>
    </submittedName>
</protein>